<accession>A0ABP8FG37</accession>
<dbReference type="Gene3D" id="1.10.575.10">
    <property type="entry name" value="P1 Nuclease"/>
    <property type="match status" value="1"/>
</dbReference>
<dbReference type="SUPFAM" id="SSF48537">
    <property type="entry name" value="Phospholipase C/P1 nuclease"/>
    <property type="match status" value="1"/>
</dbReference>
<protein>
    <recommendedName>
        <fullName evidence="3">S1/P1 Nuclease</fullName>
    </recommendedName>
</protein>
<gene>
    <name evidence="1" type="ORF">GCM10023143_05900</name>
</gene>
<evidence type="ECO:0000313" key="2">
    <source>
        <dbReference type="Proteomes" id="UP001501207"/>
    </source>
</evidence>
<name>A0ABP8FG37_9BACT</name>
<dbReference type="EMBL" id="BAABFN010000001">
    <property type="protein sequence ID" value="GAA4303015.1"/>
    <property type="molecule type" value="Genomic_DNA"/>
</dbReference>
<comment type="caution">
    <text evidence="1">The sequence shown here is derived from an EMBL/GenBank/DDBJ whole genome shotgun (WGS) entry which is preliminary data.</text>
</comment>
<proteinExistence type="predicted"/>
<dbReference type="RefSeq" id="WP_344975081.1">
    <property type="nucleotide sequence ID" value="NZ_BAABFN010000001.1"/>
</dbReference>
<keyword evidence="2" id="KW-1185">Reference proteome</keyword>
<sequence>MHLLLRNRAAVLLLFLLLPSLAEGWGFFAHKRINRLAVFTLPPQMIQLYKAELDYITEHATDPDKLRYVFPEEEFHHFIDLDRYGSYPYPDLPRRRDSAQRRYGADSLLHNGTVPWYAQRIFYRLTDAFRKKDKAHILKWSAYLGHYVADACVPLHAHSNYNGQQTGQEGIHALWESRIPELLADRSFDYWTGKAVYIGNPQRYIWSLVMESGRAADTVLKTEKSLSARFSADRRYAFLNRGGGMMRSYSPAYVRAYNQRLEGMVERRMRRAIQAVASLWYTAWVNAGQPALDTLAPRSLSPAEAEQLKLLGEKWHQATPAGRTHE</sequence>
<dbReference type="CDD" id="cd10981">
    <property type="entry name" value="ZnPC_S1P1"/>
    <property type="match status" value="1"/>
</dbReference>
<reference evidence="2" key="1">
    <citation type="journal article" date="2019" name="Int. J. Syst. Evol. Microbiol.">
        <title>The Global Catalogue of Microorganisms (GCM) 10K type strain sequencing project: providing services to taxonomists for standard genome sequencing and annotation.</title>
        <authorList>
            <consortium name="The Broad Institute Genomics Platform"/>
            <consortium name="The Broad Institute Genome Sequencing Center for Infectious Disease"/>
            <person name="Wu L."/>
            <person name="Ma J."/>
        </authorList>
    </citation>
    <scope>NUCLEOTIDE SEQUENCE [LARGE SCALE GENOMIC DNA]</scope>
    <source>
        <strain evidence="2">JCM 17664</strain>
    </source>
</reference>
<organism evidence="1 2">
    <name type="scientific">Compostibacter hankyongensis</name>
    <dbReference type="NCBI Taxonomy" id="1007089"/>
    <lineage>
        <taxon>Bacteria</taxon>
        <taxon>Pseudomonadati</taxon>
        <taxon>Bacteroidota</taxon>
        <taxon>Chitinophagia</taxon>
        <taxon>Chitinophagales</taxon>
        <taxon>Chitinophagaceae</taxon>
        <taxon>Compostibacter</taxon>
    </lineage>
</organism>
<evidence type="ECO:0008006" key="3">
    <source>
        <dbReference type="Google" id="ProtNLM"/>
    </source>
</evidence>
<dbReference type="Proteomes" id="UP001501207">
    <property type="component" value="Unassembled WGS sequence"/>
</dbReference>
<evidence type="ECO:0000313" key="1">
    <source>
        <dbReference type="EMBL" id="GAA4303015.1"/>
    </source>
</evidence>
<dbReference type="InterPro" id="IPR008947">
    <property type="entry name" value="PLipase_C/P1_nuclease_dom_sf"/>
</dbReference>